<dbReference type="InterPro" id="IPR027372">
    <property type="entry name" value="Phytase-like_dom"/>
</dbReference>
<reference evidence="3 4" key="1">
    <citation type="submission" date="2016-10" db="EMBL/GenBank/DDBJ databases">
        <authorList>
            <person name="de Groot N.N."/>
        </authorList>
    </citation>
    <scope>NUCLEOTIDE SEQUENCE [LARGE SCALE GENOMIC DNA]</scope>
    <source>
        <strain evidence="3 4">DSM 25927</strain>
    </source>
</reference>
<accession>A0A1H8ZIQ5</accession>
<dbReference type="AlphaFoldDB" id="A0A1H8ZIQ5"/>
<dbReference type="Proteomes" id="UP000199233">
    <property type="component" value="Unassembled WGS sequence"/>
</dbReference>
<dbReference type="OrthoDB" id="384721at2"/>
<evidence type="ECO:0000313" key="4">
    <source>
        <dbReference type="Proteomes" id="UP000199233"/>
    </source>
</evidence>
<name>A0A1H8ZIQ5_9GAMM</name>
<keyword evidence="1" id="KW-0732">Signal</keyword>
<organism evidence="3 4">
    <name type="scientific">Solimonas aquatica</name>
    <dbReference type="NCBI Taxonomy" id="489703"/>
    <lineage>
        <taxon>Bacteria</taxon>
        <taxon>Pseudomonadati</taxon>
        <taxon>Pseudomonadota</taxon>
        <taxon>Gammaproteobacteria</taxon>
        <taxon>Nevskiales</taxon>
        <taxon>Nevskiaceae</taxon>
        <taxon>Solimonas</taxon>
    </lineage>
</organism>
<evidence type="ECO:0000259" key="2">
    <source>
        <dbReference type="Pfam" id="PF13449"/>
    </source>
</evidence>
<evidence type="ECO:0000313" key="3">
    <source>
        <dbReference type="EMBL" id="SEP64326.1"/>
    </source>
</evidence>
<dbReference type="EMBL" id="FOFS01000001">
    <property type="protein sequence ID" value="SEP64326.1"/>
    <property type="molecule type" value="Genomic_DNA"/>
</dbReference>
<dbReference type="Pfam" id="PF13449">
    <property type="entry name" value="Phytase-like"/>
    <property type="match status" value="1"/>
</dbReference>
<dbReference type="SUPFAM" id="SSF50969">
    <property type="entry name" value="YVTN repeat-like/Quinoprotein amine dehydrogenase"/>
    <property type="match status" value="1"/>
</dbReference>
<gene>
    <name evidence="3" type="ORF">SAMN04488038_10157</name>
</gene>
<proteinExistence type="predicted"/>
<sequence length="479" mass="50632">MKHGTRMLLGAMLLGGGGAAQASGIDLLAVGSISGAYEDLARDSATALENGIPGNRLGGMGSGLAYAGGSTFLMLPDRGPNAKAYNSGVDDTASYIPRFHTLNLALSPSDAGAALPYTLTPMLQNTTLLYSRTRLVYGSGSAYGLGNGAPVLNDARHYYFSGRSDNYDPAQPSSNADNARLDPEGIRVSAHGNSVFISDEYGPYVYEFDRDSGQRRSAFKLPAKFAVRTLSAKGDTEIAGNSAGRVANKGMEGLAISPNGRYLFGAMQSPLLQDGGTSAAYTRIVRIDTLTGATQEYAYELSNIGSQNKPKYPTVSEVLAVNDHQLLVDERDGKGLGDDSSAAYKRIYLIDLNGAVTVDKLVGADQLAGKAPAKTLFLDVVAALTAHGFDVKDIPAKIEGIAFGPDLQSGNRTLHTLYVANDNDYLASVTDGNHPAGAENPNRIFVFGFEAASLPGYQPQQIDERGVDPFCLLRSLQNH</sequence>
<dbReference type="STRING" id="489703.SAMN04488038_10157"/>
<feature type="signal peptide" evidence="1">
    <location>
        <begin position="1"/>
        <end position="22"/>
    </location>
</feature>
<dbReference type="RefSeq" id="WP_093280550.1">
    <property type="nucleotide sequence ID" value="NZ_FOFS01000001.1"/>
</dbReference>
<feature type="chain" id="PRO_5011486196" evidence="1">
    <location>
        <begin position="23"/>
        <end position="479"/>
    </location>
</feature>
<dbReference type="PANTHER" id="PTHR37957">
    <property type="entry name" value="BLR7070 PROTEIN"/>
    <property type="match status" value="1"/>
</dbReference>
<dbReference type="InterPro" id="IPR011044">
    <property type="entry name" value="Quino_amine_DH_bsu"/>
</dbReference>
<evidence type="ECO:0000256" key="1">
    <source>
        <dbReference type="SAM" id="SignalP"/>
    </source>
</evidence>
<keyword evidence="4" id="KW-1185">Reference proteome</keyword>
<dbReference type="PANTHER" id="PTHR37957:SF1">
    <property type="entry name" value="PHYTASE-LIKE DOMAIN-CONTAINING PROTEIN"/>
    <property type="match status" value="1"/>
</dbReference>
<protein>
    <submittedName>
        <fullName evidence="3">Uncharacterized conserved protein</fullName>
    </submittedName>
</protein>
<feature type="domain" description="Phytase-like" evidence="2">
    <location>
        <begin position="56"/>
        <end position="425"/>
    </location>
</feature>